<comment type="caution">
    <text evidence="5">The sequence shown here is derived from an EMBL/GenBank/DDBJ whole genome shotgun (WGS) entry which is preliminary data.</text>
</comment>
<keyword evidence="3" id="KW-0804">Transcription</keyword>
<evidence type="ECO:0000313" key="6">
    <source>
        <dbReference type="Proteomes" id="UP000800981"/>
    </source>
</evidence>
<keyword evidence="2" id="KW-0238">DNA-binding</keyword>
<dbReference type="InterPro" id="IPR036390">
    <property type="entry name" value="WH_DNA-bd_sf"/>
</dbReference>
<keyword evidence="6" id="KW-1185">Reference proteome</keyword>
<evidence type="ECO:0000256" key="2">
    <source>
        <dbReference type="ARBA" id="ARBA00023125"/>
    </source>
</evidence>
<dbReference type="Proteomes" id="UP000800981">
    <property type="component" value="Unassembled WGS sequence"/>
</dbReference>
<evidence type="ECO:0000313" key="5">
    <source>
        <dbReference type="EMBL" id="NHC12407.1"/>
    </source>
</evidence>
<gene>
    <name evidence="5" type="ORF">G9H71_01245</name>
</gene>
<reference evidence="5 6" key="1">
    <citation type="submission" date="2020-03" db="EMBL/GenBank/DDBJ databases">
        <title>Two novel Motilibacter sp.</title>
        <authorList>
            <person name="Liu S."/>
        </authorList>
    </citation>
    <scope>NUCLEOTIDE SEQUENCE [LARGE SCALE GENOMIC DNA]</scope>
    <source>
        <strain evidence="5 6">E257</strain>
    </source>
</reference>
<dbReference type="SUPFAM" id="SSF55718">
    <property type="entry name" value="SCP-like"/>
    <property type="match status" value="1"/>
</dbReference>
<dbReference type="SUPFAM" id="SSF46785">
    <property type="entry name" value="Winged helix' DNA-binding domain"/>
    <property type="match status" value="1"/>
</dbReference>
<dbReference type="PANTHER" id="PTHR33204">
    <property type="entry name" value="TRANSCRIPTIONAL REGULATOR, MARR FAMILY"/>
    <property type="match status" value="1"/>
</dbReference>
<proteinExistence type="predicted"/>
<dbReference type="PANTHER" id="PTHR33204:SF18">
    <property type="entry name" value="TRANSCRIPTIONAL REGULATORY PROTEIN"/>
    <property type="match status" value="1"/>
</dbReference>
<sequence length="225" mass="24056">MATRREYFDGCAAAHALDLVGERWALLVVRELVLGPKRFTDLRTGLPLASPNVLSQRLRDLEQAAIVRRRRLPPPAASAVYELTEWGRGLEPVLQALGRWGARSPSLPAAEGIGLDSFVLALRTMYDAGRADGLRATYELRLGDHSFVAVVDAASFDVRPGSLRAADAVLTAAPSALAAVVFDERTLAEAVASGDVKVEGDPEAAERFVGLFPMPEPAPAFAPAD</sequence>
<accession>A0ABX0GRN6</accession>
<name>A0ABX0GRN6_9ACTN</name>
<organism evidence="5 6">
    <name type="scientific">Motilibacter deserti</name>
    <dbReference type="NCBI Taxonomy" id="2714956"/>
    <lineage>
        <taxon>Bacteria</taxon>
        <taxon>Bacillati</taxon>
        <taxon>Actinomycetota</taxon>
        <taxon>Actinomycetes</taxon>
        <taxon>Motilibacterales</taxon>
        <taxon>Motilibacteraceae</taxon>
        <taxon>Motilibacter</taxon>
    </lineage>
</organism>
<evidence type="ECO:0000256" key="3">
    <source>
        <dbReference type="ARBA" id="ARBA00023163"/>
    </source>
</evidence>
<dbReference type="InterPro" id="IPR029229">
    <property type="entry name" value="Alkyl_sulf_C"/>
</dbReference>
<dbReference type="Pfam" id="PF01638">
    <property type="entry name" value="HxlR"/>
    <property type="match status" value="1"/>
</dbReference>
<evidence type="ECO:0000259" key="4">
    <source>
        <dbReference type="PROSITE" id="PS51118"/>
    </source>
</evidence>
<dbReference type="RefSeq" id="WP_166276644.1">
    <property type="nucleotide sequence ID" value="NZ_JAANNP010000001.1"/>
</dbReference>
<dbReference type="Gene3D" id="1.10.10.10">
    <property type="entry name" value="Winged helix-like DNA-binding domain superfamily/Winged helix DNA-binding domain"/>
    <property type="match status" value="1"/>
</dbReference>
<protein>
    <submittedName>
        <fullName evidence="5">Transcriptional regulator</fullName>
    </submittedName>
</protein>
<dbReference type="Gene3D" id="3.30.1050.10">
    <property type="entry name" value="SCP2 sterol-binding domain"/>
    <property type="match status" value="1"/>
</dbReference>
<keyword evidence="1" id="KW-0805">Transcription regulation</keyword>
<feature type="domain" description="HTH hxlR-type" evidence="4">
    <location>
        <begin position="11"/>
        <end position="109"/>
    </location>
</feature>
<dbReference type="InterPro" id="IPR002577">
    <property type="entry name" value="HTH_HxlR"/>
</dbReference>
<dbReference type="EMBL" id="JAANNP010000001">
    <property type="protein sequence ID" value="NHC12407.1"/>
    <property type="molecule type" value="Genomic_DNA"/>
</dbReference>
<dbReference type="InterPro" id="IPR036388">
    <property type="entry name" value="WH-like_DNA-bd_sf"/>
</dbReference>
<dbReference type="PROSITE" id="PS51118">
    <property type="entry name" value="HTH_HXLR"/>
    <property type="match status" value="1"/>
</dbReference>
<evidence type="ECO:0000256" key="1">
    <source>
        <dbReference type="ARBA" id="ARBA00023015"/>
    </source>
</evidence>
<dbReference type="InterPro" id="IPR036527">
    <property type="entry name" value="SCP2_sterol-bd_dom_sf"/>
</dbReference>
<dbReference type="Pfam" id="PF14864">
    <property type="entry name" value="Alkyl_sulf_C"/>
    <property type="match status" value="1"/>
</dbReference>